<evidence type="ECO:0000256" key="5">
    <source>
        <dbReference type="HAMAP-Rule" id="MF_00948"/>
    </source>
</evidence>
<dbReference type="SUPFAM" id="SSF82679">
    <property type="entry name" value="N-utilization substance G protein NusG, N-terminal domain"/>
    <property type="match status" value="1"/>
</dbReference>
<evidence type="ECO:0000256" key="3">
    <source>
        <dbReference type="ARBA" id="ARBA00023015"/>
    </source>
</evidence>
<dbReference type="SUPFAM" id="SSF50104">
    <property type="entry name" value="Translation proteins SH3-like domain"/>
    <property type="match status" value="1"/>
</dbReference>
<dbReference type="Pfam" id="PF02357">
    <property type="entry name" value="NusG"/>
    <property type="match status" value="1"/>
</dbReference>
<dbReference type="NCBIfam" id="TIGR00922">
    <property type="entry name" value="nusG"/>
    <property type="match status" value="1"/>
</dbReference>
<evidence type="ECO:0000256" key="6">
    <source>
        <dbReference type="NCBIfam" id="TIGR00922"/>
    </source>
</evidence>
<evidence type="ECO:0000256" key="2">
    <source>
        <dbReference type="ARBA" id="ARBA00022814"/>
    </source>
</evidence>
<dbReference type="GO" id="GO:0006354">
    <property type="term" value="P:DNA-templated transcription elongation"/>
    <property type="evidence" value="ECO:0007669"/>
    <property type="project" value="UniProtKB-UniRule"/>
</dbReference>
<dbReference type="PROSITE" id="PS01014">
    <property type="entry name" value="NUSG"/>
    <property type="match status" value="1"/>
</dbReference>
<dbReference type="GO" id="GO:0031564">
    <property type="term" value="P:transcription antitermination"/>
    <property type="evidence" value="ECO:0007669"/>
    <property type="project" value="UniProtKB-UniRule"/>
</dbReference>
<keyword evidence="2 5" id="KW-0889">Transcription antitermination</keyword>
<dbReference type="InterPro" id="IPR015869">
    <property type="entry name" value="Transcrpt_antiterm_NusG_bac_CS"/>
</dbReference>
<dbReference type="Proteomes" id="UP000809273">
    <property type="component" value="Unassembled WGS sequence"/>
</dbReference>
<dbReference type="InterPro" id="IPR006645">
    <property type="entry name" value="NGN-like_dom"/>
</dbReference>
<dbReference type="InterPro" id="IPR008991">
    <property type="entry name" value="Translation_prot_SH3-like_sf"/>
</dbReference>
<name>A0A9D8PN12_9DELT</name>
<organism evidence="10 11">
    <name type="scientific">Candidatus Zymogenus saltonus</name>
    <dbReference type="NCBI Taxonomy" id="2844893"/>
    <lineage>
        <taxon>Bacteria</taxon>
        <taxon>Deltaproteobacteria</taxon>
        <taxon>Candidatus Zymogenia</taxon>
        <taxon>Candidatus Zymogeniales</taxon>
        <taxon>Candidatus Zymogenaceae</taxon>
        <taxon>Candidatus Zymogenus</taxon>
    </lineage>
</organism>
<proteinExistence type="inferred from homology"/>
<keyword evidence="3 5" id="KW-0805">Transcription regulation</keyword>
<sequence length="176" mass="19776">MALKWYIVHTYSGYEQMAKSALEARVKSAEKEDEITDIMIPAEKVVEMVKGEKHTSMRKFFPGYILVKMELNEETWHIVKNTPKVTGFVGGSTNPPALTDEEVENIQHQMEDGAVKPKPKITFEKGDAVSVTDGPFATFAGYVDEVYPEKGKVKVMVSIFGRPTPVELEFFQVKKG</sequence>
<comment type="function">
    <text evidence="5 7">Participates in transcription elongation, termination and antitermination.</text>
</comment>
<reference evidence="10" key="1">
    <citation type="journal article" date="2021" name="Environ. Microbiol.">
        <title>Genomic characterization of three novel Desulfobacterota classes expand the metabolic and phylogenetic diversity of the phylum.</title>
        <authorList>
            <person name="Murphy C.L."/>
            <person name="Biggerstaff J."/>
            <person name="Eichhorn A."/>
            <person name="Ewing E."/>
            <person name="Shahan R."/>
            <person name="Soriano D."/>
            <person name="Stewart S."/>
            <person name="VanMol K."/>
            <person name="Walker R."/>
            <person name="Walters P."/>
            <person name="Elshahed M.S."/>
            <person name="Youssef N.H."/>
        </authorList>
    </citation>
    <scope>NUCLEOTIDE SEQUENCE</scope>
    <source>
        <strain evidence="10">Zod_Metabat.24</strain>
    </source>
</reference>
<dbReference type="InterPro" id="IPR047050">
    <property type="entry name" value="NGN"/>
</dbReference>
<keyword evidence="1 5" id="KW-0806">Transcription termination</keyword>
<evidence type="ECO:0000256" key="4">
    <source>
        <dbReference type="ARBA" id="ARBA00023163"/>
    </source>
</evidence>
<dbReference type="PANTHER" id="PTHR30265">
    <property type="entry name" value="RHO-INTERACTING TRANSCRIPTION TERMINATION FACTOR NUSG"/>
    <property type="match status" value="1"/>
</dbReference>
<dbReference type="SMART" id="SM00738">
    <property type="entry name" value="NGN"/>
    <property type="match status" value="1"/>
</dbReference>
<evidence type="ECO:0000259" key="9">
    <source>
        <dbReference type="SMART" id="SM00739"/>
    </source>
</evidence>
<feature type="domain" description="NusG-like N-terminal" evidence="8">
    <location>
        <begin position="2"/>
        <end position="110"/>
    </location>
</feature>
<dbReference type="PANTHER" id="PTHR30265:SF2">
    <property type="entry name" value="TRANSCRIPTION TERMINATION_ANTITERMINATION PROTEIN NUSG"/>
    <property type="match status" value="1"/>
</dbReference>
<dbReference type="Gene3D" id="2.30.30.30">
    <property type="match status" value="1"/>
</dbReference>
<comment type="caution">
    <text evidence="10">The sequence shown here is derived from an EMBL/GenBank/DDBJ whole genome shotgun (WGS) entry which is preliminary data.</text>
</comment>
<dbReference type="AlphaFoldDB" id="A0A9D8PN12"/>
<protein>
    <recommendedName>
        <fullName evidence="5 6">Transcription termination/antitermination protein NusG</fullName>
    </recommendedName>
</protein>
<dbReference type="HAMAP" id="MF_00948">
    <property type="entry name" value="NusG"/>
    <property type="match status" value="1"/>
</dbReference>
<dbReference type="InterPro" id="IPR043425">
    <property type="entry name" value="NusG-like"/>
</dbReference>
<dbReference type="CDD" id="cd09891">
    <property type="entry name" value="NGN_Bact_1"/>
    <property type="match status" value="1"/>
</dbReference>
<gene>
    <name evidence="5 10" type="primary">nusG</name>
    <name evidence="10" type="ORF">JW984_00320</name>
</gene>
<dbReference type="FunFam" id="2.30.30.30:FF:000002">
    <property type="entry name" value="Transcription termination/antitermination factor NusG"/>
    <property type="match status" value="1"/>
</dbReference>
<reference evidence="10" key="2">
    <citation type="submission" date="2021-01" db="EMBL/GenBank/DDBJ databases">
        <authorList>
            <person name="Hahn C.R."/>
            <person name="Youssef N.H."/>
            <person name="Elshahed M."/>
        </authorList>
    </citation>
    <scope>NUCLEOTIDE SEQUENCE</scope>
    <source>
        <strain evidence="10">Zod_Metabat.24</strain>
    </source>
</reference>
<dbReference type="InterPro" id="IPR014722">
    <property type="entry name" value="Rib_uL2_dom2"/>
</dbReference>
<keyword evidence="4 5" id="KW-0804">Transcription</keyword>
<dbReference type="GO" id="GO:0006353">
    <property type="term" value="P:DNA-templated transcription termination"/>
    <property type="evidence" value="ECO:0007669"/>
    <property type="project" value="UniProtKB-UniRule"/>
</dbReference>
<dbReference type="CDD" id="cd06091">
    <property type="entry name" value="KOW_NusG"/>
    <property type="match status" value="1"/>
</dbReference>
<evidence type="ECO:0000256" key="1">
    <source>
        <dbReference type="ARBA" id="ARBA00022472"/>
    </source>
</evidence>
<accession>A0A9D8PN12</accession>
<evidence type="ECO:0000256" key="7">
    <source>
        <dbReference type="RuleBase" id="RU000538"/>
    </source>
</evidence>
<dbReference type="EMBL" id="JAFGIX010000002">
    <property type="protein sequence ID" value="MBN1571622.1"/>
    <property type="molecule type" value="Genomic_DNA"/>
</dbReference>
<dbReference type="InterPro" id="IPR005824">
    <property type="entry name" value="KOW"/>
</dbReference>
<dbReference type="SMART" id="SM00739">
    <property type="entry name" value="KOW"/>
    <property type="match status" value="1"/>
</dbReference>
<evidence type="ECO:0000259" key="8">
    <source>
        <dbReference type="SMART" id="SM00738"/>
    </source>
</evidence>
<dbReference type="InterPro" id="IPR001062">
    <property type="entry name" value="Transcrpt_antiterm_NusG"/>
</dbReference>
<dbReference type="GO" id="GO:0005829">
    <property type="term" value="C:cytosol"/>
    <property type="evidence" value="ECO:0007669"/>
    <property type="project" value="TreeGrafter"/>
</dbReference>
<dbReference type="PRINTS" id="PR00338">
    <property type="entry name" value="NUSGTNSCPFCT"/>
</dbReference>
<evidence type="ECO:0000313" key="11">
    <source>
        <dbReference type="Proteomes" id="UP000809273"/>
    </source>
</evidence>
<dbReference type="GO" id="GO:0032784">
    <property type="term" value="P:regulation of DNA-templated transcription elongation"/>
    <property type="evidence" value="ECO:0007669"/>
    <property type="project" value="InterPro"/>
</dbReference>
<dbReference type="Gene3D" id="3.30.70.940">
    <property type="entry name" value="NusG, N-terminal domain"/>
    <property type="match status" value="1"/>
</dbReference>
<dbReference type="InterPro" id="IPR036735">
    <property type="entry name" value="NGN_dom_sf"/>
</dbReference>
<comment type="similarity">
    <text evidence="5 7">Belongs to the NusG family.</text>
</comment>
<evidence type="ECO:0000313" key="10">
    <source>
        <dbReference type="EMBL" id="MBN1571622.1"/>
    </source>
</evidence>
<feature type="domain" description="KOW" evidence="9">
    <location>
        <begin position="122"/>
        <end position="149"/>
    </location>
</feature>